<name>A0A0D6MKA7_9PROT</name>
<dbReference type="InterPro" id="IPR000014">
    <property type="entry name" value="PAS"/>
</dbReference>
<keyword evidence="4" id="KW-0808">Transferase</keyword>
<dbReference type="InterPro" id="IPR000700">
    <property type="entry name" value="PAS-assoc_C"/>
</dbReference>
<evidence type="ECO:0000256" key="5">
    <source>
        <dbReference type="ARBA" id="ARBA00022741"/>
    </source>
</evidence>
<keyword evidence="6 13" id="KW-0418">Kinase</keyword>
<feature type="transmembrane region" description="Helical" evidence="9">
    <location>
        <begin position="75"/>
        <end position="94"/>
    </location>
</feature>
<dbReference type="PRINTS" id="PR00344">
    <property type="entry name" value="BCTRLSENSOR"/>
</dbReference>
<dbReference type="Gene3D" id="3.30.565.10">
    <property type="entry name" value="Histidine kinase-like ATPase, C-terminal domain"/>
    <property type="match status" value="1"/>
</dbReference>
<dbReference type="EC" id="2.7.13.3" evidence="2"/>
<feature type="domain" description="PAS" evidence="11">
    <location>
        <begin position="119"/>
        <end position="151"/>
    </location>
</feature>
<dbReference type="Gene3D" id="3.30.450.20">
    <property type="entry name" value="PAS domain"/>
    <property type="match status" value="2"/>
</dbReference>
<evidence type="ECO:0000313" key="13">
    <source>
        <dbReference type="EMBL" id="GAN54067.1"/>
    </source>
</evidence>
<dbReference type="InterPro" id="IPR013767">
    <property type="entry name" value="PAS_fold"/>
</dbReference>
<dbReference type="STRING" id="1231623.Tasa_015_056"/>
<dbReference type="PROSITE" id="PS50112">
    <property type="entry name" value="PAS"/>
    <property type="match status" value="1"/>
</dbReference>
<dbReference type="Pfam" id="PF00512">
    <property type="entry name" value="HisKA"/>
    <property type="match status" value="1"/>
</dbReference>
<feature type="transmembrane region" description="Helical" evidence="9">
    <location>
        <begin position="31"/>
        <end position="47"/>
    </location>
</feature>
<dbReference type="PANTHER" id="PTHR43065">
    <property type="entry name" value="SENSOR HISTIDINE KINASE"/>
    <property type="match status" value="1"/>
</dbReference>
<dbReference type="InterPro" id="IPR003661">
    <property type="entry name" value="HisK_dim/P_dom"/>
</dbReference>
<comment type="caution">
    <text evidence="13">The sequence shown here is derived from an EMBL/GenBank/DDBJ whole genome shotgun (WGS) entry which is preliminary data.</text>
</comment>
<dbReference type="Pfam" id="PF00989">
    <property type="entry name" value="PAS"/>
    <property type="match status" value="1"/>
</dbReference>
<evidence type="ECO:0000256" key="3">
    <source>
        <dbReference type="ARBA" id="ARBA00022553"/>
    </source>
</evidence>
<evidence type="ECO:0000256" key="6">
    <source>
        <dbReference type="ARBA" id="ARBA00022777"/>
    </source>
</evidence>
<dbReference type="EMBL" id="BALE01000015">
    <property type="protein sequence ID" value="GAN54067.1"/>
    <property type="molecule type" value="Genomic_DNA"/>
</dbReference>
<dbReference type="AlphaFoldDB" id="A0A0D6MKA7"/>
<dbReference type="CDD" id="cd00082">
    <property type="entry name" value="HisKA"/>
    <property type="match status" value="1"/>
</dbReference>
<evidence type="ECO:0000256" key="9">
    <source>
        <dbReference type="SAM" id="Phobius"/>
    </source>
</evidence>
<dbReference type="SUPFAM" id="SSF55874">
    <property type="entry name" value="ATPase domain of HSP90 chaperone/DNA topoisomerase II/histidine kinase"/>
    <property type="match status" value="1"/>
</dbReference>
<reference evidence="13 14" key="1">
    <citation type="submission" date="2012-10" db="EMBL/GenBank/DDBJ databases">
        <title>Genome sequencing of Tanticharoenia sakaeratensis NBRC 103193.</title>
        <authorList>
            <person name="Azuma Y."/>
            <person name="Hadano H."/>
            <person name="Hirakawa H."/>
            <person name="Matsushita K."/>
        </authorList>
    </citation>
    <scope>NUCLEOTIDE SEQUENCE [LARGE SCALE GENOMIC DNA]</scope>
    <source>
        <strain evidence="13 14">NBRC 103193</strain>
    </source>
</reference>
<feature type="domain" description="PAC" evidence="12">
    <location>
        <begin position="176"/>
        <end position="228"/>
    </location>
</feature>
<keyword evidence="5" id="KW-0547">Nucleotide-binding</keyword>
<dbReference type="SUPFAM" id="SSF47384">
    <property type="entry name" value="Homodimeric domain of signal transducing histidine kinase"/>
    <property type="match status" value="1"/>
</dbReference>
<feature type="transmembrane region" description="Helical" evidence="9">
    <location>
        <begin position="7"/>
        <end position="25"/>
    </location>
</feature>
<dbReference type="InterPro" id="IPR036890">
    <property type="entry name" value="HATPase_C_sf"/>
</dbReference>
<accession>A0A0D6MKA7</accession>
<keyword evidence="9" id="KW-1133">Transmembrane helix</keyword>
<dbReference type="SUPFAM" id="SSF55785">
    <property type="entry name" value="PYP-like sensor domain (PAS domain)"/>
    <property type="match status" value="2"/>
</dbReference>
<dbReference type="InterPro" id="IPR005467">
    <property type="entry name" value="His_kinase_dom"/>
</dbReference>
<evidence type="ECO:0000313" key="14">
    <source>
        <dbReference type="Proteomes" id="UP000032679"/>
    </source>
</evidence>
<dbReference type="InterPro" id="IPR003594">
    <property type="entry name" value="HATPase_dom"/>
</dbReference>
<evidence type="ECO:0000256" key="2">
    <source>
        <dbReference type="ARBA" id="ARBA00012438"/>
    </source>
</evidence>
<gene>
    <name evidence="13" type="ORF">Tasa_015_056</name>
</gene>
<evidence type="ECO:0000256" key="1">
    <source>
        <dbReference type="ARBA" id="ARBA00000085"/>
    </source>
</evidence>
<dbReference type="NCBIfam" id="TIGR00229">
    <property type="entry name" value="sensory_box"/>
    <property type="match status" value="1"/>
</dbReference>
<evidence type="ECO:0000256" key="8">
    <source>
        <dbReference type="ARBA" id="ARBA00023012"/>
    </source>
</evidence>
<feature type="domain" description="Histidine kinase" evidence="10">
    <location>
        <begin position="375"/>
        <end position="588"/>
    </location>
</feature>
<dbReference type="InterPro" id="IPR036097">
    <property type="entry name" value="HisK_dim/P_sf"/>
</dbReference>
<dbReference type="Gene3D" id="1.10.287.130">
    <property type="match status" value="1"/>
</dbReference>
<evidence type="ECO:0000259" key="11">
    <source>
        <dbReference type="PROSITE" id="PS50112"/>
    </source>
</evidence>
<dbReference type="CDD" id="cd00130">
    <property type="entry name" value="PAS"/>
    <property type="match status" value="1"/>
</dbReference>
<keyword evidence="9" id="KW-0472">Membrane</keyword>
<evidence type="ECO:0000256" key="7">
    <source>
        <dbReference type="ARBA" id="ARBA00022840"/>
    </source>
</evidence>
<dbReference type="PROSITE" id="PS50109">
    <property type="entry name" value="HIS_KIN"/>
    <property type="match status" value="1"/>
</dbReference>
<dbReference type="InterPro" id="IPR035965">
    <property type="entry name" value="PAS-like_dom_sf"/>
</dbReference>
<dbReference type="Pfam" id="PF02518">
    <property type="entry name" value="HATPase_c"/>
    <property type="match status" value="1"/>
</dbReference>
<keyword evidence="7" id="KW-0067">ATP-binding</keyword>
<comment type="catalytic activity">
    <reaction evidence="1">
        <text>ATP + protein L-histidine = ADP + protein N-phospho-L-histidine.</text>
        <dbReference type="EC" id="2.7.13.3"/>
    </reaction>
</comment>
<proteinExistence type="predicted"/>
<dbReference type="GO" id="GO:0000155">
    <property type="term" value="F:phosphorelay sensor kinase activity"/>
    <property type="evidence" value="ECO:0007669"/>
    <property type="project" value="InterPro"/>
</dbReference>
<keyword evidence="3" id="KW-0597">Phosphoprotein</keyword>
<evidence type="ECO:0000259" key="12">
    <source>
        <dbReference type="PROSITE" id="PS50113"/>
    </source>
</evidence>
<organism evidence="13 14">
    <name type="scientific">Tanticharoenia sakaeratensis NBRC 103193</name>
    <dbReference type="NCBI Taxonomy" id="1231623"/>
    <lineage>
        <taxon>Bacteria</taxon>
        <taxon>Pseudomonadati</taxon>
        <taxon>Pseudomonadota</taxon>
        <taxon>Alphaproteobacteria</taxon>
        <taxon>Acetobacterales</taxon>
        <taxon>Acetobacteraceae</taxon>
        <taxon>Tanticharoenia</taxon>
    </lineage>
</organism>
<dbReference type="PANTHER" id="PTHR43065:SF10">
    <property type="entry name" value="PEROXIDE STRESS-ACTIVATED HISTIDINE KINASE MAK3"/>
    <property type="match status" value="1"/>
</dbReference>
<protein>
    <recommendedName>
        <fullName evidence="2">histidine kinase</fullName>
        <ecNumber evidence="2">2.7.13.3</ecNumber>
    </recommendedName>
</protein>
<dbReference type="SMART" id="SM00091">
    <property type="entry name" value="PAS"/>
    <property type="match status" value="2"/>
</dbReference>
<sequence length="588" mass="63046">MDRTGAFRAATALCLGAVILVVNTVTPLHDAVAVLYVLVVLVIADACGSRTILMTGAICAGLSIASFVIKHHGEAFGGADIRLAVSLVAIGVATTMSRRARLARAALSEQATWLAIMHDTVIIRDHNGVILDWNEGAARLYGWTRADAIGQRERALLQTDYRAGGDPPSLLPGERWSGEITRIRRDGRPIVLSSRWLGRVDEDGRSAGIIEISADLTEQRRAQQARARSEKRYAAIFAGAGVAIFEVVADDYATIFIREANGAAARLLDAGDVATLAGMDLAGHLSLDDRVALSQARLRVSAGGETVELPAHLCTCNDDWRDVILTLSAGAEAGVLLITALDVTERTRALQRIERMQTDLAHAARISALGQMTATIAHEINQPLQAAVTFARSGQRWLARTPADLGEVAHCLDRIVRTGERAGEVIARVRAMSRNEPPMMTVLDPGDLVQEALEMLSGELRRNVIRVRTDIALGHAAIMADRVQMQQVLVNVMLNAVQAMTAAPDRELALTLQTRGDDGIVLIIDDTGPGFDPDTRAQMFAPFISARPGGVGIGLSLSRSIMVAHGGQIAIDNRDEGGARVSLVWPRS</sequence>
<dbReference type="InterPro" id="IPR004358">
    <property type="entry name" value="Sig_transdc_His_kin-like_C"/>
</dbReference>
<dbReference type="SMART" id="SM00388">
    <property type="entry name" value="HisKA"/>
    <property type="match status" value="1"/>
</dbReference>
<dbReference type="GO" id="GO:0006355">
    <property type="term" value="P:regulation of DNA-templated transcription"/>
    <property type="evidence" value="ECO:0007669"/>
    <property type="project" value="InterPro"/>
</dbReference>
<keyword evidence="14" id="KW-1185">Reference proteome</keyword>
<keyword evidence="8" id="KW-0902">Two-component regulatory system</keyword>
<dbReference type="Proteomes" id="UP000032679">
    <property type="component" value="Unassembled WGS sequence"/>
</dbReference>
<dbReference type="RefSeq" id="WP_048848616.1">
    <property type="nucleotide sequence ID" value="NZ_BALE01000015.1"/>
</dbReference>
<keyword evidence="9" id="KW-0812">Transmembrane</keyword>
<dbReference type="SMART" id="SM00387">
    <property type="entry name" value="HATPase_c"/>
    <property type="match status" value="1"/>
</dbReference>
<evidence type="ECO:0000256" key="4">
    <source>
        <dbReference type="ARBA" id="ARBA00022679"/>
    </source>
</evidence>
<dbReference type="GO" id="GO:0005524">
    <property type="term" value="F:ATP binding"/>
    <property type="evidence" value="ECO:0007669"/>
    <property type="project" value="UniProtKB-KW"/>
</dbReference>
<dbReference type="OrthoDB" id="9795133at2"/>
<evidence type="ECO:0000259" key="10">
    <source>
        <dbReference type="PROSITE" id="PS50109"/>
    </source>
</evidence>
<dbReference type="PROSITE" id="PS50113">
    <property type="entry name" value="PAC"/>
    <property type="match status" value="1"/>
</dbReference>